<evidence type="ECO:0000256" key="1">
    <source>
        <dbReference type="SAM" id="SignalP"/>
    </source>
</evidence>
<sequence>MLRSFFLVSLGLLLAGSVQAQAPVASRLGLHPSYSLNAGATFAGRYGSATYLSPMVSLPLTPRFSVFGGVTYLRTVAGTARPFGTTEGAYAGLPSVSNRYLIQGGGQYALSPRLTLTGSAWKDLTPTNGLTVNPYAGFGGNLGSGVNLRADYHITENFSVSGGVRVSNGATAYPGAYSPLYGPGVGW</sequence>
<dbReference type="RefSeq" id="WP_055562483.1">
    <property type="nucleotide sequence ID" value="NZ_FZNS01000005.1"/>
</dbReference>
<keyword evidence="3" id="KW-1185">Reference proteome</keyword>
<protein>
    <recommendedName>
        <fullName evidence="4">Outer membrane protein beta-barrel domain-containing protein</fullName>
    </recommendedName>
</protein>
<accession>A0A238YMH4</accession>
<name>A0A238YMH4_9BACT</name>
<organism evidence="2 3">
    <name type="scientific">Hymenobacter mucosus</name>
    <dbReference type="NCBI Taxonomy" id="1411120"/>
    <lineage>
        <taxon>Bacteria</taxon>
        <taxon>Pseudomonadati</taxon>
        <taxon>Bacteroidota</taxon>
        <taxon>Cytophagia</taxon>
        <taxon>Cytophagales</taxon>
        <taxon>Hymenobacteraceae</taxon>
        <taxon>Hymenobacter</taxon>
    </lineage>
</organism>
<gene>
    <name evidence="2" type="ORF">SAMN06269173_105367</name>
</gene>
<feature type="chain" id="PRO_5011301824" description="Outer membrane protein beta-barrel domain-containing protein" evidence="1">
    <location>
        <begin position="21"/>
        <end position="187"/>
    </location>
</feature>
<evidence type="ECO:0008006" key="4">
    <source>
        <dbReference type="Google" id="ProtNLM"/>
    </source>
</evidence>
<dbReference type="SUPFAM" id="SSF56935">
    <property type="entry name" value="Porins"/>
    <property type="match status" value="1"/>
</dbReference>
<dbReference type="Proteomes" id="UP000198310">
    <property type="component" value="Unassembled WGS sequence"/>
</dbReference>
<keyword evidence="1" id="KW-0732">Signal</keyword>
<reference evidence="3" key="1">
    <citation type="submission" date="2017-06" db="EMBL/GenBank/DDBJ databases">
        <authorList>
            <person name="Varghese N."/>
            <person name="Submissions S."/>
        </authorList>
    </citation>
    <scope>NUCLEOTIDE SEQUENCE [LARGE SCALE GENOMIC DNA]</scope>
    <source>
        <strain evidence="3">DSM 28041</strain>
    </source>
</reference>
<dbReference type="AlphaFoldDB" id="A0A238YMH4"/>
<feature type="signal peptide" evidence="1">
    <location>
        <begin position="1"/>
        <end position="20"/>
    </location>
</feature>
<dbReference type="EMBL" id="FZNS01000005">
    <property type="protein sequence ID" value="SNR72182.1"/>
    <property type="molecule type" value="Genomic_DNA"/>
</dbReference>
<evidence type="ECO:0000313" key="2">
    <source>
        <dbReference type="EMBL" id="SNR72182.1"/>
    </source>
</evidence>
<evidence type="ECO:0000313" key="3">
    <source>
        <dbReference type="Proteomes" id="UP000198310"/>
    </source>
</evidence>
<proteinExistence type="predicted"/>